<dbReference type="SUPFAM" id="SSF52540">
    <property type="entry name" value="P-loop containing nucleoside triphosphate hydrolases"/>
    <property type="match status" value="1"/>
</dbReference>
<keyword evidence="2" id="KW-0963">Cytoplasm</keyword>
<evidence type="ECO:0000256" key="15">
    <source>
        <dbReference type="RuleBase" id="RU000394"/>
    </source>
</evidence>
<comment type="subcellular location">
    <subcellularLocation>
        <location evidence="1">Cytoplasm</location>
        <location evidence="1">Cytoskeleton</location>
    </subcellularLocation>
</comment>
<comment type="similarity">
    <text evidence="13">Belongs to the TRAFAC class myosin-kinesin ATPase superfamily. Kinesin family. KIN-5/BimC subfamily.</text>
</comment>
<feature type="region of interest" description="Disordered" evidence="17">
    <location>
        <begin position="1"/>
        <end position="32"/>
    </location>
</feature>
<evidence type="ECO:0000256" key="3">
    <source>
        <dbReference type="ARBA" id="ARBA00022553"/>
    </source>
</evidence>
<dbReference type="PANTHER" id="PTHR47970:SF12">
    <property type="entry name" value="KINESIN FAMILY MEMBER 11"/>
    <property type="match status" value="1"/>
</dbReference>
<evidence type="ECO:0000256" key="4">
    <source>
        <dbReference type="ARBA" id="ARBA00022618"/>
    </source>
</evidence>
<dbReference type="SMART" id="SM00129">
    <property type="entry name" value="KISc"/>
    <property type="match status" value="1"/>
</dbReference>
<organism evidence="19 20">
    <name type="scientific">Basidiobolus ranarum</name>
    <dbReference type="NCBI Taxonomy" id="34480"/>
    <lineage>
        <taxon>Eukaryota</taxon>
        <taxon>Fungi</taxon>
        <taxon>Fungi incertae sedis</taxon>
        <taxon>Zoopagomycota</taxon>
        <taxon>Entomophthoromycotina</taxon>
        <taxon>Basidiobolomycetes</taxon>
        <taxon>Basidiobolales</taxon>
        <taxon>Basidiobolaceae</taxon>
        <taxon>Basidiobolus</taxon>
    </lineage>
</organism>
<dbReference type="Pfam" id="PF00225">
    <property type="entry name" value="Kinesin"/>
    <property type="match status" value="1"/>
</dbReference>
<evidence type="ECO:0000256" key="12">
    <source>
        <dbReference type="ARBA" id="ARBA00023306"/>
    </source>
</evidence>
<sequence>MSRPETPNSVDTHLGQGRRPGELRRKADNRDQIERESNVQVIVRCRGRNESELRENSPLVVNTTGKEVQVRLGSGDKNTRTYAFDRVFSSDTDQEHLYNSIVEPFLGEVLNGYNCTIFAYGQTGTGKTYTMEGNMDEVNHSFTEEAGIIPRTLFNLFERLEMENAEYSVRLSFVELYNEELKDLLGPEDDSKKLRLFEDSSKKGTVVIQGLEELHVSSAMDGIGLLQKGSVRRKIAATNDNDKSSRSHSVFTITVHRKESVLGGEDLLTVGKLNLVDLAGSENIGRSGAENKRAREAGMINQSLLTLGRVINSLVERSPHIPYRESKLTRLLQDSLGGRTKTCIIATISPAKSNIDETLSTLEYANRAKSIKNKPQANQKMSKKALIKEYITEIERLKTELSAAREKDGVYLPVDGYQSLLDENQAKADQISELNKRIECVQQQLTHLKGEFKQKMGILTDTKIKLANTEEQLNFTTKSLSSTTKTLEDTKISLEEQIILTQAHAETEEKLNSMAADLVAVLESSIEDVQNLHSKVERKEGVEAENRLLLQSFQENITSQTDKLNSEISQFTQTQIEFVDTCVQKMDSFINQRIESLQSKLQLTDSTLQQLNENSQVIDEHSKAHQVTLETRHNEFDTFRHEIQNFVQLFTEEFRQTSGQLFEDMKKELGKQKAQILNVYHNIEGGVESILSSTKSHLVVQQEHIQTFMETVDTATTEEISQLKLQIQQLSEILEADRISSETDQDTLVHNISSLIEEFSNSHDQGFQQIIDSTKTDNSTNSSTIQSFESEFTNRTKAANVEIEALVHTMEESSTKATEELQLMSESIEQHRQNLNAASTHIHSTLTTHVEELNTDVSMGLEKLGQANTESLESSQQFVKDSRESVAELSAAASKDLQSLKSSFKDLHKDLSKHENERTALFTENQDTLNTFYNDAFERLVASKRDINCLVNEKIKMDISTGQTPKRRRYDLPQKWRLTKPDDQILREYREKRTTELET</sequence>
<keyword evidence="8 14" id="KW-0067">ATP-binding</keyword>
<keyword evidence="5 15" id="KW-0493">Microtubule</keyword>
<evidence type="ECO:0000256" key="17">
    <source>
        <dbReference type="SAM" id="MobiDB-lite"/>
    </source>
</evidence>
<reference evidence="19 20" key="1">
    <citation type="submission" date="2023-04" db="EMBL/GenBank/DDBJ databases">
        <title>Genome of Basidiobolus ranarum AG-B5.</title>
        <authorList>
            <person name="Stajich J.E."/>
            <person name="Carter-House D."/>
            <person name="Gryganskyi A."/>
        </authorList>
    </citation>
    <scope>NUCLEOTIDE SEQUENCE [LARGE SCALE GENOMIC DNA]</scope>
    <source>
        <strain evidence="19 20">AG-B5</strain>
    </source>
</reference>
<dbReference type="Gene3D" id="3.40.850.10">
    <property type="entry name" value="Kinesin motor domain"/>
    <property type="match status" value="1"/>
</dbReference>
<evidence type="ECO:0000313" key="20">
    <source>
        <dbReference type="Proteomes" id="UP001479436"/>
    </source>
</evidence>
<keyword evidence="7" id="KW-0498">Mitosis</keyword>
<keyword evidence="6 14" id="KW-0547">Nucleotide-binding</keyword>
<protein>
    <recommendedName>
        <fullName evidence="15">Kinesin-like protein</fullName>
    </recommendedName>
</protein>
<dbReference type="EMBL" id="JASJQH010000054">
    <property type="protein sequence ID" value="KAK9767780.1"/>
    <property type="molecule type" value="Genomic_DNA"/>
</dbReference>
<evidence type="ECO:0000256" key="5">
    <source>
        <dbReference type="ARBA" id="ARBA00022701"/>
    </source>
</evidence>
<dbReference type="CDD" id="cd01364">
    <property type="entry name" value="KISc_BimC_Eg5"/>
    <property type="match status" value="1"/>
</dbReference>
<dbReference type="Proteomes" id="UP001479436">
    <property type="component" value="Unassembled WGS sequence"/>
</dbReference>
<evidence type="ECO:0000256" key="2">
    <source>
        <dbReference type="ARBA" id="ARBA00022490"/>
    </source>
</evidence>
<name>A0ABR2X1X4_9FUNG</name>
<dbReference type="InterPro" id="IPR027417">
    <property type="entry name" value="P-loop_NTPase"/>
</dbReference>
<evidence type="ECO:0000256" key="8">
    <source>
        <dbReference type="ARBA" id="ARBA00022840"/>
    </source>
</evidence>
<dbReference type="PANTHER" id="PTHR47970">
    <property type="entry name" value="KINESIN-LIKE PROTEIN KIF11"/>
    <property type="match status" value="1"/>
</dbReference>
<evidence type="ECO:0000313" key="19">
    <source>
        <dbReference type="EMBL" id="KAK9767780.1"/>
    </source>
</evidence>
<keyword evidence="4" id="KW-0132">Cell division</keyword>
<feature type="compositionally biased region" description="Basic and acidic residues" evidence="17">
    <location>
        <begin position="19"/>
        <end position="32"/>
    </location>
</feature>
<evidence type="ECO:0000256" key="9">
    <source>
        <dbReference type="ARBA" id="ARBA00023054"/>
    </source>
</evidence>
<dbReference type="InterPro" id="IPR025901">
    <property type="entry name" value="Kinesin-assoc_MT-bd_dom"/>
</dbReference>
<comment type="caution">
    <text evidence="19">The sequence shown here is derived from an EMBL/GenBank/DDBJ whole genome shotgun (WGS) entry which is preliminary data.</text>
</comment>
<feature type="domain" description="Kinesin motor" evidence="18">
    <location>
        <begin position="38"/>
        <end position="371"/>
    </location>
</feature>
<evidence type="ECO:0000256" key="10">
    <source>
        <dbReference type="ARBA" id="ARBA00023175"/>
    </source>
</evidence>
<feature type="compositionally biased region" description="Polar residues" evidence="17">
    <location>
        <begin position="1"/>
        <end position="11"/>
    </location>
</feature>
<evidence type="ECO:0000256" key="11">
    <source>
        <dbReference type="ARBA" id="ARBA00023212"/>
    </source>
</evidence>
<keyword evidence="12" id="KW-0131">Cell cycle</keyword>
<dbReference type="InterPro" id="IPR019821">
    <property type="entry name" value="Kinesin_motor_CS"/>
</dbReference>
<keyword evidence="10 14" id="KW-0505">Motor protein</keyword>
<keyword evidence="3" id="KW-0597">Phosphoprotein</keyword>
<keyword evidence="9 16" id="KW-0175">Coiled coil</keyword>
<dbReference type="Pfam" id="PF13931">
    <property type="entry name" value="Microtub_bind"/>
    <property type="match status" value="1"/>
</dbReference>
<evidence type="ECO:0000256" key="1">
    <source>
        <dbReference type="ARBA" id="ARBA00004245"/>
    </source>
</evidence>
<evidence type="ECO:0000256" key="13">
    <source>
        <dbReference type="ARBA" id="ARBA00034704"/>
    </source>
</evidence>
<evidence type="ECO:0000256" key="7">
    <source>
        <dbReference type="ARBA" id="ARBA00022776"/>
    </source>
</evidence>
<proteinExistence type="inferred from homology"/>
<dbReference type="PROSITE" id="PS00411">
    <property type="entry name" value="KINESIN_MOTOR_1"/>
    <property type="match status" value="1"/>
</dbReference>
<dbReference type="InterPro" id="IPR036961">
    <property type="entry name" value="Kinesin_motor_dom_sf"/>
</dbReference>
<keyword evidence="20" id="KW-1185">Reference proteome</keyword>
<dbReference type="PROSITE" id="PS50067">
    <property type="entry name" value="KINESIN_MOTOR_2"/>
    <property type="match status" value="1"/>
</dbReference>
<dbReference type="InterPro" id="IPR047149">
    <property type="entry name" value="KIF11-like"/>
</dbReference>
<feature type="coiled-coil region" evidence="16">
    <location>
        <begin position="380"/>
        <end position="451"/>
    </location>
</feature>
<dbReference type="InterPro" id="IPR001752">
    <property type="entry name" value="Kinesin_motor_dom"/>
</dbReference>
<gene>
    <name evidence="19" type="primary">KIP1_1</name>
    <name evidence="19" type="ORF">K7432_002116</name>
</gene>
<evidence type="ECO:0000256" key="14">
    <source>
        <dbReference type="PROSITE-ProRule" id="PRU00283"/>
    </source>
</evidence>
<keyword evidence="11" id="KW-0206">Cytoskeleton</keyword>
<evidence type="ECO:0000256" key="16">
    <source>
        <dbReference type="SAM" id="Coils"/>
    </source>
</evidence>
<evidence type="ECO:0000256" key="6">
    <source>
        <dbReference type="ARBA" id="ARBA00022741"/>
    </source>
</evidence>
<accession>A0ABR2X1X4</accession>
<dbReference type="PRINTS" id="PR00380">
    <property type="entry name" value="KINESINHEAVY"/>
</dbReference>
<evidence type="ECO:0000259" key="18">
    <source>
        <dbReference type="PROSITE" id="PS50067"/>
    </source>
</evidence>
<dbReference type="InterPro" id="IPR047241">
    <property type="entry name" value="KIF11-like_kin_motor_dom"/>
</dbReference>
<feature type="binding site" evidence="14">
    <location>
        <begin position="121"/>
        <end position="128"/>
    </location>
    <ligand>
        <name>ATP</name>
        <dbReference type="ChEBI" id="CHEBI:30616"/>
    </ligand>
</feature>